<dbReference type="VEuPathDB" id="FungiDB:PC110_g19992"/>
<feature type="region of interest" description="Disordered" evidence="2">
    <location>
        <begin position="424"/>
        <end position="508"/>
    </location>
</feature>
<dbReference type="AlphaFoldDB" id="A0A8T1F617"/>
<dbReference type="Proteomes" id="UP000697107">
    <property type="component" value="Unassembled WGS sequence"/>
</dbReference>
<feature type="compositionally biased region" description="Basic residues" evidence="2">
    <location>
        <begin position="425"/>
        <end position="434"/>
    </location>
</feature>
<dbReference type="EMBL" id="RCMI01000159">
    <property type="protein sequence ID" value="KAG2929309.1"/>
    <property type="molecule type" value="Genomic_DNA"/>
</dbReference>
<feature type="compositionally biased region" description="Basic and acidic residues" evidence="2">
    <location>
        <begin position="44"/>
        <end position="62"/>
    </location>
</feature>
<accession>A0A8T1F617</accession>
<evidence type="ECO:0000313" key="6">
    <source>
        <dbReference type="Proteomes" id="UP000697107"/>
    </source>
</evidence>
<name>A0A8T1F617_9STRA</name>
<keyword evidence="1" id="KW-0175">Coiled coil</keyword>
<feature type="compositionally biased region" description="Basic and acidic residues" evidence="2">
    <location>
        <begin position="492"/>
        <end position="506"/>
    </location>
</feature>
<dbReference type="Proteomes" id="UP000736787">
    <property type="component" value="Unassembled WGS sequence"/>
</dbReference>
<feature type="coiled-coil region" evidence="1">
    <location>
        <begin position="199"/>
        <end position="264"/>
    </location>
</feature>
<evidence type="ECO:0000256" key="2">
    <source>
        <dbReference type="SAM" id="MobiDB-lite"/>
    </source>
</evidence>
<organism evidence="5 6">
    <name type="scientific">Phytophthora cactorum</name>
    <dbReference type="NCBI Taxonomy" id="29920"/>
    <lineage>
        <taxon>Eukaryota</taxon>
        <taxon>Sar</taxon>
        <taxon>Stramenopiles</taxon>
        <taxon>Oomycota</taxon>
        <taxon>Peronosporomycetes</taxon>
        <taxon>Peronosporales</taxon>
        <taxon>Peronosporaceae</taxon>
        <taxon>Phytophthora</taxon>
    </lineage>
</organism>
<sequence>MEATTLVPGVTLPISSNFTPGPAMTKGGLNRAIDRAFKALVPRRTREHERLQGDTDHSDTQQHPEAAPPALPGTPAPMNHAPASSAPSEAPPALPAATKVPAEPPAAPPVPDDASAPVTEASLQAMLAESSEASVDQMMTSMLPYLTAIVRHQVQLHVSPSLHTDVAAQRRLNGAVGFGDVLAAVQPLPDLLPDLPRQIGELEARLRSAEADAAAAKRSVVPQMLARESAEQLLKISSSKVESLEAENRRLRATNIRVDALLQKMKESTGLHTQDLELARAEVAERDAVVHALERRLAKEREAFKAAVAANTEQTRQLHAILMKAQKGKLVDAGAAHSLEDLQKRNTHLLHINRVLRSHVSLAGMDPEILVLVVQGMTAGELNLADLELDQETFVALQRIQAEAAGSSDPHAVPAALARAAHQVAHGKLHKRIRPGGEDSDNDLGVDPDSSSEDKPPIPTDQASSAMSAAGLGDDATAESSSPKPGRRGLHKPKDWKQKKASEDSSRVPVICSFPIKSKFESHKSSLAVVPPISVSHDVVYRSSEVSVTVGV</sequence>
<evidence type="ECO:0000256" key="1">
    <source>
        <dbReference type="SAM" id="Coils"/>
    </source>
</evidence>
<evidence type="ECO:0000313" key="5">
    <source>
        <dbReference type="EMBL" id="KAG2965318.1"/>
    </source>
</evidence>
<comment type="caution">
    <text evidence="5">The sequence shown here is derived from an EMBL/GenBank/DDBJ whole genome shotgun (WGS) entry which is preliminary data.</text>
</comment>
<dbReference type="Proteomes" id="UP000774804">
    <property type="component" value="Unassembled WGS sequence"/>
</dbReference>
<feature type="compositionally biased region" description="Pro residues" evidence="2">
    <location>
        <begin position="66"/>
        <end position="75"/>
    </location>
</feature>
<reference evidence="5" key="1">
    <citation type="submission" date="2018-10" db="EMBL/GenBank/DDBJ databases">
        <title>Effector identification in a new, highly contiguous assembly of the strawberry crown rot pathogen Phytophthora cactorum.</title>
        <authorList>
            <person name="Armitage A.D."/>
            <person name="Nellist C.F."/>
            <person name="Bates H."/>
            <person name="Vickerstaff R.J."/>
            <person name="Harrison R.J."/>
        </authorList>
    </citation>
    <scope>NUCLEOTIDE SEQUENCE</scope>
    <source>
        <strain evidence="3">4032</strain>
        <strain evidence="4">4040</strain>
        <strain evidence="5">P415</strain>
    </source>
</reference>
<gene>
    <name evidence="3" type="ORF">PC115_g6912</name>
    <name evidence="4" type="ORF">PC117_g8103</name>
    <name evidence="5" type="ORF">PC118_g19830</name>
</gene>
<protein>
    <submittedName>
        <fullName evidence="5">Uncharacterized protein</fullName>
    </submittedName>
</protein>
<feature type="compositionally biased region" description="Pro residues" evidence="2">
    <location>
        <begin position="102"/>
        <end position="111"/>
    </location>
</feature>
<evidence type="ECO:0000313" key="4">
    <source>
        <dbReference type="EMBL" id="KAG2945854.1"/>
    </source>
</evidence>
<evidence type="ECO:0000313" key="3">
    <source>
        <dbReference type="EMBL" id="KAG2929309.1"/>
    </source>
</evidence>
<dbReference type="VEuPathDB" id="FungiDB:PC110_g20372"/>
<dbReference type="EMBL" id="RCML01001120">
    <property type="protein sequence ID" value="KAG2965318.1"/>
    <property type="molecule type" value="Genomic_DNA"/>
</dbReference>
<proteinExistence type="predicted"/>
<dbReference type="EMBL" id="RCMK01000172">
    <property type="protein sequence ID" value="KAG2945854.1"/>
    <property type="molecule type" value="Genomic_DNA"/>
</dbReference>
<feature type="region of interest" description="Disordered" evidence="2">
    <location>
        <begin position="40"/>
        <end position="116"/>
    </location>
</feature>